<proteinExistence type="predicted"/>
<sequence length="241" mass="27578">MGIHIGTSGWSYDHWDGVLYPSGLPRWHRLAHYVSTFDTVELNASFYRWPRDASFASWRNRLPPGFRLSVKAPRGLTHGKKLYSPEPWIDRITHAWHELGDKRAVLLVQLPPSLERDDARLDYFLGRLPDWITVAVEFRHPSWHDEGVYRLLESHGAAYCVMSGAGLPCVLRVTASVAYVRMHGPDHDHLYGGSYSDQDLAWWADRLREWRDSGTDVYVYFNNDGGGNAVRNAITLRSMVG</sequence>
<name>A0A2U1TCG8_9MICO</name>
<dbReference type="Proteomes" id="UP000244962">
    <property type="component" value="Unassembled WGS sequence"/>
</dbReference>
<protein>
    <submittedName>
        <fullName evidence="1">DUF72 domain-containing protein</fullName>
    </submittedName>
</protein>
<dbReference type="AlphaFoldDB" id="A0A2U1TCG8"/>
<accession>A0A2U1TCG8</accession>
<dbReference type="InterPro" id="IPR002763">
    <property type="entry name" value="DUF72"/>
</dbReference>
<dbReference type="Gene3D" id="3.20.20.410">
    <property type="entry name" value="Protein of unknown function UPF0759"/>
    <property type="match status" value="1"/>
</dbReference>
<dbReference type="PANTHER" id="PTHR30348">
    <property type="entry name" value="UNCHARACTERIZED PROTEIN YECE"/>
    <property type="match status" value="1"/>
</dbReference>
<evidence type="ECO:0000313" key="1">
    <source>
        <dbReference type="EMBL" id="PWC06581.1"/>
    </source>
</evidence>
<dbReference type="SUPFAM" id="SSF117396">
    <property type="entry name" value="TM1631-like"/>
    <property type="match status" value="1"/>
</dbReference>
<organism evidence="1 2">
    <name type="scientific">Mycetocola zhujimingii</name>
    <dbReference type="NCBI Taxonomy" id="2079792"/>
    <lineage>
        <taxon>Bacteria</taxon>
        <taxon>Bacillati</taxon>
        <taxon>Actinomycetota</taxon>
        <taxon>Actinomycetes</taxon>
        <taxon>Micrococcales</taxon>
        <taxon>Microbacteriaceae</taxon>
        <taxon>Mycetocola</taxon>
    </lineage>
</organism>
<gene>
    <name evidence="1" type="ORF">DF223_09930</name>
</gene>
<comment type="caution">
    <text evidence="1">The sequence shown here is derived from an EMBL/GenBank/DDBJ whole genome shotgun (WGS) entry which is preliminary data.</text>
</comment>
<dbReference type="Pfam" id="PF01904">
    <property type="entry name" value="DUF72"/>
    <property type="match status" value="1"/>
</dbReference>
<reference evidence="2" key="1">
    <citation type="submission" date="2018-04" db="EMBL/GenBank/DDBJ databases">
        <authorList>
            <person name="Liu S."/>
            <person name="Wang Z."/>
            <person name="Li J."/>
        </authorList>
    </citation>
    <scope>NUCLEOTIDE SEQUENCE [LARGE SCALE GENOMIC DNA]</scope>
    <source>
        <strain evidence="2">622</strain>
    </source>
</reference>
<dbReference type="PANTHER" id="PTHR30348:SF4">
    <property type="entry name" value="DUF72 DOMAIN-CONTAINING PROTEIN"/>
    <property type="match status" value="1"/>
</dbReference>
<dbReference type="InterPro" id="IPR036520">
    <property type="entry name" value="UPF0759_sf"/>
</dbReference>
<keyword evidence="2" id="KW-1185">Reference proteome</keyword>
<dbReference type="RefSeq" id="WP_108963041.1">
    <property type="nucleotide sequence ID" value="NZ_QEFB01000011.1"/>
</dbReference>
<dbReference type="EMBL" id="QEFB01000011">
    <property type="protein sequence ID" value="PWC06581.1"/>
    <property type="molecule type" value="Genomic_DNA"/>
</dbReference>
<evidence type="ECO:0000313" key="2">
    <source>
        <dbReference type="Proteomes" id="UP000244962"/>
    </source>
</evidence>